<dbReference type="InterPro" id="IPR014710">
    <property type="entry name" value="RmlC-like_jellyroll"/>
</dbReference>
<dbReference type="PANTHER" id="PTHR24567">
    <property type="entry name" value="CRP FAMILY TRANSCRIPTIONAL REGULATORY PROTEIN"/>
    <property type="match status" value="1"/>
</dbReference>
<organism evidence="6">
    <name type="scientific">Castellaniella ginsengisoli</name>
    <dbReference type="NCBI Taxonomy" id="546114"/>
    <lineage>
        <taxon>Bacteria</taxon>
        <taxon>Pseudomonadati</taxon>
        <taxon>Pseudomonadota</taxon>
        <taxon>Betaproteobacteria</taxon>
        <taxon>Burkholderiales</taxon>
        <taxon>Alcaligenaceae</taxon>
        <taxon>Castellaniella</taxon>
    </lineage>
</organism>
<dbReference type="Gene3D" id="1.10.10.10">
    <property type="entry name" value="Winged helix-like DNA-binding domain superfamily/Winged helix DNA-binding domain"/>
    <property type="match status" value="1"/>
</dbReference>
<dbReference type="PROSITE" id="PS50042">
    <property type="entry name" value="CNMP_BINDING_3"/>
    <property type="match status" value="1"/>
</dbReference>
<reference evidence="6" key="1">
    <citation type="submission" date="2024-05" db="EMBL/GenBank/DDBJ databases">
        <authorList>
            <person name="Luo Y.-C."/>
            <person name="Nicholds J."/>
            <person name="Mortimer T."/>
            <person name="Maboni G."/>
        </authorList>
    </citation>
    <scope>NUCLEOTIDE SEQUENCE</scope>
    <source>
        <strain evidence="6">151108</strain>
    </source>
</reference>
<protein>
    <submittedName>
        <fullName evidence="6">Crp/Fnr family transcriptional regulator</fullName>
    </submittedName>
</protein>
<dbReference type="SUPFAM" id="SSF46785">
    <property type="entry name" value="Winged helix' DNA-binding domain"/>
    <property type="match status" value="1"/>
</dbReference>
<evidence type="ECO:0000256" key="3">
    <source>
        <dbReference type="ARBA" id="ARBA00023163"/>
    </source>
</evidence>
<dbReference type="AlphaFoldDB" id="A0AB39D5H0"/>
<dbReference type="Gene3D" id="2.60.120.10">
    <property type="entry name" value="Jelly Rolls"/>
    <property type="match status" value="1"/>
</dbReference>
<evidence type="ECO:0000259" key="5">
    <source>
        <dbReference type="PROSITE" id="PS51063"/>
    </source>
</evidence>
<evidence type="ECO:0000313" key="6">
    <source>
        <dbReference type="EMBL" id="XDJ49405.1"/>
    </source>
</evidence>
<keyword evidence="2" id="KW-0238">DNA-binding</keyword>
<dbReference type="InterPro" id="IPR036390">
    <property type="entry name" value="WH_DNA-bd_sf"/>
</dbReference>
<keyword evidence="3" id="KW-0804">Transcription</keyword>
<dbReference type="PROSITE" id="PS51063">
    <property type="entry name" value="HTH_CRP_2"/>
    <property type="match status" value="1"/>
</dbReference>
<dbReference type="InterPro" id="IPR000595">
    <property type="entry name" value="cNMP-bd_dom"/>
</dbReference>
<feature type="domain" description="HTH crp-type" evidence="5">
    <location>
        <begin position="150"/>
        <end position="218"/>
    </location>
</feature>
<dbReference type="InterPro" id="IPR012318">
    <property type="entry name" value="HTH_CRP"/>
</dbReference>
<dbReference type="GO" id="GO:0005829">
    <property type="term" value="C:cytosol"/>
    <property type="evidence" value="ECO:0007669"/>
    <property type="project" value="TreeGrafter"/>
</dbReference>
<dbReference type="SMART" id="SM00100">
    <property type="entry name" value="cNMP"/>
    <property type="match status" value="1"/>
</dbReference>
<feature type="domain" description="Cyclic nucleotide-binding" evidence="4">
    <location>
        <begin position="15"/>
        <end position="111"/>
    </location>
</feature>
<dbReference type="Pfam" id="PF13545">
    <property type="entry name" value="HTH_Crp_2"/>
    <property type="match status" value="1"/>
</dbReference>
<dbReference type="RefSeq" id="WP_368646633.1">
    <property type="nucleotide sequence ID" value="NZ_CP158255.1"/>
</dbReference>
<dbReference type="GO" id="GO:0003700">
    <property type="term" value="F:DNA-binding transcription factor activity"/>
    <property type="evidence" value="ECO:0007669"/>
    <property type="project" value="TreeGrafter"/>
</dbReference>
<accession>A0AB39D5H0</accession>
<proteinExistence type="predicted"/>
<evidence type="ECO:0000256" key="1">
    <source>
        <dbReference type="ARBA" id="ARBA00023015"/>
    </source>
</evidence>
<evidence type="ECO:0000259" key="4">
    <source>
        <dbReference type="PROSITE" id="PS50042"/>
    </source>
</evidence>
<dbReference type="InterPro" id="IPR050397">
    <property type="entry name" value="Env_Response_Regulators"/>
</dbReference>
<dbReference type="InterPro" id="IPR036388">
    <property type="entry name" value="WH-like_DNA-bd_sf"/>
</dbReference>
<name>A0AB39D5H0_9BURK</name>
<dbReference type="CDD" id="cd00038">
    <property type="entry name" value="CAP_ED"/>
    <property type="match status" value="1"/>
</dbReference>
<dbReference type="SUPFAM" id="SSF51206">
    <property type="entry name" value="cAMP-binding domain-like"/>
    <property type="match status" value="1"/>
</dbReference>
<dbReference type="PANTHER" id="PTHR24567:SF26">
    <property type="entry name" value="REGULATORY PROTEIN YEIL"/>
    <property type="match status" value="1"/>
</dbReference>
<dbReference type="GO" id="GO:0003677">
    <property type="term" value="F:DNA binding"/>
    <property type="evidence" value="ECO:0007669"/>
    <property type="project" value="UniProtKB-KW"/>
</dbReference>
<evidence type="ECO:0000256" key="2">
    <source>
        <dbReference type="ARBA" id="ARBA00023125"/>
    </source>
</evidence>
<dbReference type="SMART" id="SM00419">
    <property type="entry name" value="HTH_CRP"/>
    <property type="match status" value="1"/>
</dbReference>
<dbReference type="EMBL" id="CP158255">
    <property type="protein sequence ID" value="XDJ49405.1"/>
    <property type="molecule type" value="Genomic_DNA"/>
</dbReference>
<keyword evidence="1" id="KW-0805">Transcription regulation</keyword>
<sequence length="253" mass="28097">MSSPFLDKAFASVPAFRHADPDGLSTLADSARRMVLTARQHLFHLGEPADHFYWIETGSVTLYLPSYNGDERVFQVLEDGCLVAATVMFSDDRRYPVSAQANARSILHRLDGAPLLDMARHSPEFSCALLRIVAGQMTQAISRIDLLTMANSMQRLVTYLVNLYVEQGSAWLTLPARQRVLARQLNMTPENLSRMLGALRRDGLIGGRNHELVLLDVEALCKQARLPPPDPKRRAAPAASAQDEVLFSCCTLH</sequence>
<dbReference type="Pfam" id="PF00027">
    <property type="entry name" value="cNMP_binding"/>
    <property type="match status" value="1"/>
</dbReference>
<gene>
    <name evidence="6" type="ORF">ABRZ09_09065</name>
</gene>
<dbReference type="InterPro" id="IPR018490">
    <property type="entry name" value="cNMP-bd_dom_sf"/>
</dbReference>